<dbReference type="Gene3D" id="2.60.40.10">
    <property type="entry name" value="Immunoglobulins"/>
    <property type="match status" value="3"/>
</dbReference>
<feature type="domain" description="Bacterial Ig-like" evidence="1">
    <location>
        <begin position="757"/>
        <end position="847"/>
    </location>
</feature>
<evidence type="ECO:0000313" key="2">
    <source>
        <dbReference type="EMBL" id="XDO98390.1"/>
    </source>
</evidence>
<organism evidence="2">
    <name type="scientific">Caulobacter sp. 73W</name>
    <dbReference type="NCBI Taxonomy" id="3161137"/>
    <lineage>
        <taxon>Bacteria</taxon>
        <taxon>Pseudomonadati</taxon>
        <taxon>Pseudomonadota</taxon>
        <taxon>Alphaproteobacteria</taxon>
        <taxon>Caulobacterales</taxon>
        <taxon>Caulobacteraceae</taxon>
        <taxon>Caulobacter</taxon>
    </lineage>
</organism>
<proteinExistence type="predicted"/>
<dbReference type="RefSeq" id="WP_369062260.1">
    <property type="nucleotide sequence ID" value="NZ_CP158375.1"/>
</dbReference>
<dbReference type="InterPro" id="IPR013783">
    <property type="entry name" value="Ig-like_fold"/>
</dbReference>
<gene>
    <name evidence="2" type="ORF">ABOZ73_08245</name>
</gene>
<dbReference type="Pfam" id="PF19198">
    <property type="entry name" value="RsaA_NTD"/>
    <property type="match status" value="1"/>
</dbReference>
<sequence>MAVTIVRMQAHQQTNNQNSVQFYVNFGEAVSNVSADDFALLGTGSATIGTPTPLSGDGPGVWIVPITATADGTFGLELKNGTDIVTTAGTLPVAGVSMQSGDFWTIDRTPPKVTSVTAPQNGTYRTGDELAFTVNFDEPVQYGGQWPFLTFSLDSSGSAYATLDALLSTSSSLTFTYTVRSTGLDLTGVTIVEMATNGTLTDLVGNAAVLTLNNVGSTANVLVDGRPYVKSIQRVGAEVTNATSASYTVTFDQSVTGVDAGDFVLTATGTADGVINNVTGSGGVYTVTVGSVSGDGTLRLDLKSSGTGIAASSGGAIASGFTSGQSYTLDHTAPAATSVIVPANSSYRAGSSLDFTVNFNEAVTVDTTNGTPALSLTLDIGGTRQATYVSGSGTSALVFRYTVQSGDADTNGVALGGSIALNSGTIRDTAGNAAALTLNNIGGLSGVLVDTTSPTNKAVSVVFSSDTGSNPSDLVTKTATQTVSGLLSATLAGGEHVEVSLNDGGSWATAIAAGTGWTLSGVVLTGSDTLQVRVVDAAGNPGEVFSRDYVLDTTAPSSSPQSVQISQDAGVSSSDLITSIAAQTLTGSLSVPLAAGEFVEVSLDNGGSWMAATTTGTSWSRDVTLSGSGTFRVRVNDLAGNGGAALAAAYVLDTTAPTTTGVAVAFSNDTGASGADLVTRAQGQTLSGTLSASLAAGEYVEVSLDDGASWDVASASTGSNTWSLAGVQLTQSDTLKVRVSDAAGNNGGAFEAAYIFDTVAPSVTVSTSQADLEPGQTANITFTFDENPQGFSVADVSVTGGSLSGFAPTANSRVYSAVFTASANTSSVAVVAGGYTDLAGNDGVSGSVNMAWTPPPAPEEPVLTGPQIRDIFTTVCGFALNSAKAITSNIVLPDGSSVPNPAFEAAARLASLIARFESGAITRDALIDGVVELSAPTSAVALQAYQFFTGRTPTQGGMTWLIDSPSNANDLTDPYYARFNEVNRFINFAVNLGVQGEGRAAFEAKFGALDFAASVRLAYDLVIGVEAARAAGINVDAALAWITSQEGYFDAFAGSDLGGKAAMIGYIMQAGYEAKVGRYYEATHDFIEFGLRRNAPLSC</sequence>
<dbReference type="AlphaFoldDB" id="A0AB39KX85"/>
<reference evidence="2" key="1">
    <citation type="submission" date="2024-06" db="EMBL/GenBank/DDBJ databases">
        <title>Caulobacter inopinatus, sp. nov.</title>
        <authorList>
            <person name="Donachie S.P."/>
        </authorList>
    </citation>
    <scope>NUCLEOTIDE SEQUENCE</scope>
    <source>
        <strain evidence="2">73W</strain>
    </source>
</reference>
<evidence type="ECO:0000259" key="1">
    <source>
        <dbReference type="Pfam" id="PF19078"/>
    </source>
</evidence>
<dbReference type="Pfam" id="PF19078">
    <property type="entry name" value="Big_12"/>
    <property type="match status" value="1"/>
</dbReference>
<protein>
    <submittedName>
        <fullName evidence="2">Ig-like domain-containing protein</fullName>
    </submittedName>
</protein>
<dbReference type="InterPro" id="IPR044048">
    <property type="entry name" value="Big_12"/>
</dbReference>
<accession>A0AB39KX85</accession>
<dbReference type="EMBL" id="CP158375">
    <property type="protein sequence ID" value="XDO98390.1"/>
    <property type="molecule type" value="Genomic_DNA"/>
</dbReference>
<name>A0AB39KX85_9CAUL</name>